<dbReference type="CDD" id="cd00397">
    <property type="entry name" value="DNA_BRE_C"/>
    <property type="match status" value="1"/>
</dbReference>
<feature type="domain" description="Tyr recombinase" evidence="2">
    <location>
        <begin position="4"/>
        <end position="174"/>
    </location>
</feature>
<dbReference type="Pfam" id="PF00589">
    <property type="entry name" value="Phage_integrase"/>
    <property type="match status" value="1"/>
</dbReference>
<dbReference type="InterPro" id="IPR013762">
    <property type="entry name" value="Integrase-like_cat_sf"/>
</dbReference>
<evidence type="ECO:0000256" key="1">
    <source>
        <dbReference type="ARBA" id="ARBA00023172"/>
    </source>
</evidence>
<organism evidence="3 4">
    <name type="scientific">Methanosarcina acetivorans (strain ATCC 35395 / DSM 2834 / JCM 12185 / C2A)</name>
    <dbReference type="NCBI Taxonomy" id="188937"/>
    <lineage>
        <taxon>Archaea</taxon>
        <taxon>Methanobacteriati</taxon>
        <taxon>Methanobacteriota</taxon>
        <taxon>Stenosarchaea group</taxon>
        <taxon>Methanomicrobia</taxon>
        <taxon>Methanosarcinales</taxon>
        <taxon>Methanosarcinaceae</taxon>
        <taxon>Methanosarcina</taxon>
    </lineage>
</organism>
<dbReference type="InParanoid" id="Q8TP88"/>
<dbReference type="AlphaFoldDB" id="Q8TP88"/>
<dbReference type="InterPro" id="IPR011010">
    <property type="entry name" value="DNA_brk_join_enz"/>
</dbReference>
<dbReference type="GO" id="GO:0003677">
    <property type="term" value="F:DNA binding"/>
    <property type="evidence" value="ECO:0007669"/>
    <property type="project" value="InterPro"/>
</dbReference>
<reference evidence="3 4" key="1">
    <citation type="journal article" date="2002" name="Genome Res.">
        <title>The genome of Methanosarcina acetivorans reveals extensive metabolic and physiological diversity.</title>
        <authorList>
            <person name="Galagan J.E."/>
            <person name="Nusbaum C."/>
            <person name="Roy A."/>
            <person name="Endrizzi M.G."/>
            <person name="Macdonald P."/>
            <person name="FitzHugh W."/>
            <person name="Calvo S."/>
            <person name="Engels R."/>
            <person name="Smirnov S."/>
            <person name="Atnoor D."/>
            <person name="Brown A."/>
            <person name="Allen N."/>
            <person name="Naylor J."/>
            <person name="Stange-Thomann N."/>
            <person name="DeArellano K."/>
            <person name="Johnson R."/>
            <person name="Linton L."/>
            <person name="McEwan P."/>
            <person name="McKernan K."/>
            <person name="Talamas J."/>
            <person name="Tirrell A."/>
            <person name="Ye W."/>
            <person name="Zimmer A."/>
            <person name="Barber R.D."/>
            <person name="Cann I."/>
            <person name="Graham D.E."/>
            <person name="Grahame D.A."/>
            <person name="Guss A."/>
            <person name="Hedderich R."/>
            <person name="Ingram-Smith C."/>
            <person name="Kuettner C.H."/>
            <person name="Krzycki J.A."/>
            <person name="Leigh J.A."/>
            <person name="Li W."/>
            <person name="Liu J."/>
            <person name="Mukhopadhyay B."/>
            <person name="Reeve J.N."/>
            <person name="Smith K."/>
            <person name="Springer T.A."/>
            <person name="Umayam L.A."/>
            <person name="White O."/>
            <person name="White R.H."/>
            <person name="de Macario E.C."/>
            <person name="Ferry J.G."/>
            <person name="Jarrell K.F."/>
            <person name="Jing H."/>
            <person name="Macario A.J.L."/>
            <person name="Paulsen I."/>
            <person name="Pritchett M."/>
            <person name="Sowers K.R."/>
            <person name="Swanson R.V."/>
            <person name="Zinder S.H."/>
            <person name="Lander E."/>
            <person name="Metcalf W.W."/>
            <person name="Birren B."/>
        </authorList>
    </citation>
    <scope>NUCLEOTIDE SEQUENCE [LARGE SCALE GENOMIC DNA]</scope>
    <source>
        <strain evidence="4">ATCC 35395 / DSM 2834 / JCM 12185 / C2A</strain>
    </source>
</reference>
<dbReference type="PROSITE" id="PS51898">
    <property type="entry name" value="TYR_RECOMBINASE"/>
    <property type="match status" value="1"/>
</dbReference>
<dbReference type="Proteomes" id="UP000002487">
    <property type="component" value="Chromosome"/>
</dbReference>
<proteinExistence type="predicted"/>
<evidence type="ECO:0000259" key="2">
    <source>
        <dbReference type="PROSITE" id="PS51898"/>
    </source>
</evidence>
<dbReference type="GO" id="GO:0006310">
    <property type="term" value="P:DNA recombination"/>
    <property type="evidence" value="ECO:0007669"/>
    <property type="project" value="UniProtKB-KW"/>
</dbReference>
<dbReference type="Gene3D" id="1.10.443.10">
    <property type="entry name" value="Intergrase catalytic core"/>
    <property type="match status" value="1"/>
</dbReference>
<dbReference type="SUPFAM" id="SSF56349">
    <property type="entry name" value="DNA breaking-rejoining enzymes"/>
    <property type="match status" value="1"/>
</dbReference>
<dbReference type="InterPro" id="IPR002104">
    <property type="entry name" value="Integrase_catalytic"/>
</dbReference>
<dbReference type="RefSeq" id="WP_011022020.1">
    <property type="nucleotide sequence ID" value="NC_003552.1"/>
</dbReference>
<dbReference type="GO" id="GO:0015074">
    <property type="term" value="P:DNA integration"/>
    <property type="evidence" value="ECO:0007669"/>
    <property type="project" value="InterPro"/>
</dbReference>
<gene>
    <name evidence="3" type="ordered locus">MA_2026</name>
</gene>
<evidence type="ECO:0000313" key="4">
    <source>
        <dbReference type="Proteomes" id="UP000002487"/>
    </source>
</evidence>
<dbReference type="HOGENOM" id="CLU_091227_0_0_2"/>
<accession>Q8TP88</accession>
<dbReference type="EMBL" id="AE010299">
    <property type="protein sequence ID" value="AAM05429.1"/>
    <property type="molecule type" value="Genomic_DNA"/>
</dbReference>
<dbReference type="GeneID" id="1473915"/>
<name>Q8TP88_METAC</name>
<keyword evidence="4" id="KW-1185">Reference proteome</keyword>
<protein>
    <recommendedName>
        <fullName evidence="2">Tyr recombinase domain-containing protein</fullName>
    </recommendedName>
</protein>
<dbReference type="EnsemblBacteria" id="AAM05429">
    <property type="protein sequence ID" value="AAM05429"/>
    <property type="gene ID" value="MA_2026"/>
</dbReference>
<sequence>MFVNDIRILTPKEYEALKDAIPKKKHKYMFDMLMITGMRYIEYLRFFEHQDWYNKKKNLIHLPEEAVEKGERKMPERNIRPLPKNYFEVLMDNFDEKPPLQDTWSKNLKRWAMKAGIDPYGISAKTTRKTIESWMIAAGIDESKVCLRQGHDVLTSMKHYQGLALDDELTDIIKQLEEWNIIQRQTRLVSVLSPLEAQD</sequence>
<keyword evidence="1" id="KW-0233">DNA recombination</keyword>
<evidence type="ECO:0000313" key="3">
    <source>
        <dbReference type="EMBL" id="AAM05429.1"/>
    </source>
</evidence>
<dbReference type="KEGG" id="mac:MA_2026"/>